<feature type="compositionally biased region" description="Basic residues" evidence="1">
    <location>
        <begin position="553"/>
        <end position="565"/>
    </location>
</feature>
<feature type="compositionally biased region" description="Basic and acidic residues" evidence="1">
    <location>
        <begin position="436"/>
        <end position="446"/>
    </location>
</feature>
<protein>
    <submittedName>
        <fullName evidence="2">Unnamed protein product</fullName>
    </submittedName>
</protein>
<sequence>MTYHFDIGGRGRPKVRPKAAVTLSQLTKTILSRKTKAKETELHLATKEFVPQLNLPAEEAYMSGGRQLRKRPGLKATTTSHKRSRRSVNLEDWSLGHEVIKIEDDDDQLFDANEENNKDELFEQQIDNLFQQIVPPSKKKKTVGKQSRAKVRTSKRQTRSSTLGMHEEVEESETLSDIVDQSEGSPDIANQSDTVGKKSRAKTRTGTSKRQTRSSTLRIPEEIQDIEESEESENLSDIVNQSEGSPDIANQSDESPDITNQADGLPDIANQSYGLPDIPISNNSSVPPISTAKNGKLDDEPSLNSPSSENEVPENIFDEATAARDDRDDRDDNESLPDIGPGFSADDNNYDDDNDADQDQPAYGSEDDNNNPVYDMKSNVEPSEAADEPIVEAEPEVQSSEAADEPIVEAEPEVEPRADEELEDQPAYGSEDDGNNDPRYDTKSNDEPIVEAEPEVEPRDDEELEDQPAYESEDDNNNDPTYDTESDDEPSEAEDEPMVEAESEVEPRADEELEDESMNDLIKPKKSTKASKTIKPKKVKLPKTPKVVVPKPKAPKAPKIHKPPKPPREKKEQQPLRPVNPMRPVILRTNRLDFMFHAIEQYLPDEDPIQTKPEVLSRLYKPPTFKIFEEYDHHDVYTPPSSPIPVSLKAIAESGNHSDDQEKNEETKEKDDDVTMISKEDVHNDNERAMLSPEAAKRQAINLDRFFFDFTVQLYKKCCSDEMDPCWFLHELEYNYIKSHLTEFEYLEIPPLSFKRRQGINFGDTDGTGATRIQDMPKRVAVYGLRQLTIFKSSSEYTSQFKTLINRVVPASLVEKRVEFLNSVITDGVDLFFCRDLGIINEAMVSTKGKKLWSSGGYWRRKVSLVEDVEKALFNPECRANFVDESGDQMFDSIVPESVDQLFENILSANAEKDGEGNGQPNEKSVSETQKNPGEKSGGVAQKDPSEKSSGEAEKTPTDKSDMEVDKEMNEEAAEKSLEEPKDNTVNKGENELEKSSDDAEKESGAKSGDEEVKKANDNSAMEVDKDPNEESNKKNDDEPMDETVNKEQNGTEGGKVLNNQSGKEPMKESSDKVDEPNSKFEEVDNVSHDLSAKKAGDEPVDQSVDKDVDSRMEVDKDVDTEPSDKVVDNPVDDVVHKDAEPNANSEMEIDNVLNNESGEKVDDTPMDEAIQNGDKDSTGKVSDEVVNVGSKGEGSKELLQGIVEKPNVGECKSADQGKQQPSDKSGAKEDKVPSDKAGIEESITSKKPDEEGLTASNPNEIIAEPAVVEPLKESSSISEIQTHTKTVDEETPTTEKLVEDTAQPKQASSLVVNQDTSSKSLETPEQEDVEMADAPDSGSSENNGARLVQVDSLAVIAKAAISQSSGALDEKGSDSITGNVLLASVTPPSKFEPSNPTSEEQQLTVEASSNENVVQEAGKEGEEQTQDQQFSKENEGQETYQTKGQQDSLDQQRSENQEQQQQQQQTSNNTGQVKPEPRYILDPADLTFGARQVSKYGIHLQAKSFVKIQSTQQLLKTLTSMIFPGYQLRNRRTKMSSSVFGVMGTMYVSMRPYLSSMLLNLVNEFYRIPYLKVDSILFELELTEFKKHAGSGTKTTIPSKNSIPIPLLKVNGSPKKITEC</sequence>
<name>A0A9W6YX13_AMBMO</name>
<gene>
    <name evidence="2" type="ORF">Amon01_000325200</name>
</gene>
<feature type="region of interest" description="Disordered" evidence="1">
    <location>
        <begin position="66"/>
        <end position="85"/>
    </location>
</feature>
<feature type="compositionally biased region" description="Basic and acidic residues" evidence="1">
    <location>
        <begin position="656"/>
        <end position="674"/>
    </location>
</feature>
<feature type="compositionally biased region" description="Polar residues" evidence="1">
    <location>
        <begin position="235"/>
        <end position="262"/>
    </location>
</feature>
<feature type="compositionally biased region" description="Polar residues" evidence="1">
    <location>
        <begin position="1437"/>
        <end position="1450"/>
    </location>
</feature>
<feature type="compositionally biased region" description="Basic residues" evidence="1">
    <location>
        <begin position="137"/>
        <end position="158"/>
    </location>
</feature>
<dbReference type="Proteomes" id="UP001165063">
    <property type="component" value="Unassembled WGS sequence"/>
</dbReference>
<feature type="compositionally biased region" description="Basic and acidic residues" evidence="1">
    <location>
        <begin position="1226"/>
        <end position="1251"/>
    </location>
</feature>
<keyword evidence="3" id="KW-1185">Reference proteome</keyword>
<evidence type="ECO:0000313" key="3">
    <source>
        <dbReference type="Proteomes" id="UP001165063"/>
    </source>
</evidence>
<feature type="region of interest" description="Disordered" evidence="1">
    <location>
        <begin position="911"/>
        <end position="1346"/>
    </location>
</feature>
<feature type="compositionally biased region" description="Basic and acidic residues" evidence="1">
    <location>
        <begin position="944"/>
        <end position="1038"/>
    </location>
</feature>
<feature type="compositionally biased region" description="Acidic residues" evidence="1">
    <location>
        <begin position="348"/>
        <end position="358"/>
    </location>
</feature>
<feature type="compositionally biased region" description="Polar residues" evidence="1">
    <location>
        <begin position="1304"/>
        <end position="1324"/>
    </location>
</feature>
<feature type="compositionally biased region" description="Polar residues" evidence="1">
    <location>
        <begin position="1274"/>
        <end position="1285"/>
    </location>
</feature>
<feature type="compositionally biased region" description="Acidic residues" evidence="1">
    <location>
        <begin position="1325"/>
        <end position="1334"/>
    </location>
</feature>
<accession>A0A9W6YX13</accession>
<organism evidence="2 3">
    <name type="scientific">Ambrosiozyma monospora</name>
    <name type="common">Yeast</name>
    <name type="synonym">Endomycopsis monosporus</name>
    <dbReference type="NCBI Taxonomy" id="43982"/>
    <lineage>
        <taxon>Eukaryota</taxon>
        <taxon>Fungi</taxon>
        <taxon>Dikarya</taxon>
        <taxon>Ascomycota</taxon>
        <taxon>Saccharomycotina</taxon>
        <taxon>Pichiomycetes</taxon>
        <taxon>Pichiales</taxon>
        <taxon>Pichiaceae</taxon>
        <taxon>Ambrosiozyma</taxon>
    </lineage>
</organism>
<feature type="compositionally biased region" description="Acidic residues" evidence="1">
    <location>
        <begin position="448"/>
        <end position="504"/>
    </location>
</feature>
<feature type="compositionally biased region" description="Polar residues" evidence="1">
    <location>
        <begin position="919"/>
        <end position="932"/>
    </location>
</feature>
<evidence type="ECO:0000256" key="1">
    <source>
        <dbReference type="SAM" id="MobiDB-lite"/>
    </source>
</evidence>
<evidence type="ECO:0000313" key="2">
    <source>
        <dbReference type="EMBL" id="GMG26309.1"/>
    </source>
</evidence>
<feature type="compositionally biased region" description="Polar residues" evidence="1">
    <location>
        <begin position="1393"/>
        <end position="1414"/>
    </location>
</feature>
<feature type="compositionally biased region" description="Basic residues" evidence="1">
    <location>
        <begin position="524"/>
        <end position="543"/>
    </location>
</feature>
<feature type="compositionally biased region" description="Low complexity" evidence="1">
    <location>
        <begin position="276"/>
        <end position="290"/>
    </location>
</feature>
<feature type="compositionally biased region" description="Polar residues" evidence="1">
    <location>
        <begin position="204"/>
        <end position="217"/>
    </location>
</feature>
<feature type="region of interest" description="Disordered" evidence="1">
    <location>
        <begin position="654"/>
        <end position="674"/>
    </location>
</feature>
<feature type="compositionally biased region" description="Acidic residues" evidence="1">
    <location>
        <begin position="384"/>
        <end position="395"/>
    </location>
</feature>
<feature type="compositionally biased region" description="Basic and acidic residues" evidence="1">
    <location>
        <begin position="1065"/>
        <end position="1141"/>
    </location>
</feature>
<comment type="caution">
    <text evidence="2">The sequence shown here is derived from an EMBL/GenBank/DDBJ whole genome shotgun (WGS) entry which is preliminary data.</text>
</comment>
<dbReference type="OrthoDB" id="3997462at2759"/>
<proteinExistence type="predicted"/>
<feature type="compositionally biased region" description="Acidic residues" evidence="1">
    <location>
        <begin position="402"/>
        <end position="413"/>
    </location>
</feature>
<feature type="compositionally biased region" description="Basic and acidic residues" evidence="1">
    <location>
        <begin position="1174"/>
        <end position="1184"/>
    </location>
</feature>
<feature type="compositionally biased region" description="Acidic residues" evidence="1">
    <location>
        <begin position="420"/>
        <end position="435"/>
    </location>
</feature>
<feature type="compositionally biased region" description="Low complexity" evidence="1">
    <location>
        <begin position="1458"/>
        <end position="1473"/>
    </location>
</feature>
<feature type="compositionally biased region" description="Polar residues" evidence="1">
    <location>
        <begin position="182"/>
        <end position="194"/>
    </location>
</feature>
<reference evidence="2" key="1">
    <citation type="submission" date="2023-04" db="EMBL/GenBank/DDBJ databases">
        <title>Ambrosiozyma monospora NBRC 1965.</title>
        <authorList>
            <person name="Ichikawa N."/>
            <person name="Sato H."/>
            <person name="Tonouchi N."/>
        </authorList>
    </citation>
    <scope>NUCLEOTIDE SEQUENCE</scope>
    <source>
        <strain evidence="2">NBRC 1965</strain>
    </source>
</reference>
<dbReference type="EMBL" id="BSXU01001336">
    <property type="protein sequence ID" value="GMG26309.1"/>
    <property type="molecule type" value="Genomic_DNA"/>
</dbReference>
<feature type="region of interest" description="Disordered" evidence="1">
    <location>
        <begin position="1386"/>
        <end position="1479"/>
    </location>
</feature>
<feature type="region of interest" description="Disordered" evidence="1">
    <location>
        <begin position="134"/>
        <end position="576"/>
    </location>
</feature>
<feature type="compositionally biased region" description="Low complexity" evidence="1">
    <location>
        <begin position="302"/>
        <end position="315"/>
    </location>
</feature>
<feature type="compositionally biased region" description="Acidic residues" evidence="1">
    <location>
        <begin position="222"/>
        <end position="234"/>
    </location>
</feature>